<proteinExistence type="predicted"/>
<dbReference type="Proteomes" id="UP000030853">
    <property type="component" value="Unassembled WGS sequence"/>
</dbReference>
<name>A0A0B1R5T4_9GAMM</name>
<protein>
    <submittedName>
        <fullName evidence="1">Uncharacterized protein</fullName>
    </submittedName>
</protein>
<sequence>MKSGLEAGCVALVIDSVNPENVGKSVTLLSWVQAGEFFNAPDGTCGKMPSNTGGWLCVGDIVCVGKMSVSLRDFRNYGWCIFPSKYLMPLKGDDLRYYDDRSKERCNA</sequence>
<comment type="caution">
    <text evidence="1">The sequence shown here is derived from an EMBL/GenBank/DDBJ whole genome shotgun (WGS) entry which is preliminary data.</text>
</comment>
<dbReference type="EMBL" id="JTJJ01000038">
    <property type="protein sequence ID" value="KHJ67979.1"/>
    <property type="molecule type" value="Genomic_DNA"/>
</dbReference>
<organism evidence="1 2">
    <name type="scientific">Pantoea rodasii</name>
    <dbReference type="NCBI Taxonomy" id="1076549"/>
    <lineage>
        <taxon>Bacteria</taxon>
        <taxon>Pseudomonadati</taxon>
        <taxon>Pseudomonadota</taxon>
        <taxon>Gammaproteobacteria</taxon>
        <taxon>Enterobacterales</taxon>
        <taxon>Erwiniaceae</taxon>
        <taxon>Pantoea</taxon>
    </lineage>
</organism>
<evidence type="ECO:0000313" key="1">
    <source>
        <dbReference type="EMBL" id="KHJ67979.1"/>
    </source>
</evidence>
<dbReference type="AlphaFoldDB" id="A0A0B1R5T4"/>
<evidence type="ECO:0000313" key="2">
    <source>
        <dbReference type="Proteomes" id="UP000030853"/>
    </source>
</evidence>
<accession>A0A0B1R5T4</accession>
<gene>
    <name evidence="1" type="ORF">QU24_11215</name>
</gene>
<reference evidence="1 2" key="1">
    <citation type="submission" date="2014-11" db="EMBL/GenBank/DDBJ databases">
        <title>Genome sequencing of Pantoea rodasii ND03.</title>
        <authorList>
            <person name="Muhamad Yunos N.Y."/>
            <person name="Chan K.-G."/>
        </authorList>
    </citation>
    <scope>NUCLEOTIDE SEQUENCE [LARGE SCALE GENOMIC DNA]</scope>
    <source>
        <strain evidence="1 2">ND03</strain>
    </source>
</reference>